<feature type="domain" description="RRM" evidence="4">
    <location>
        <begin position="450"/>
        <end position="523"/>
    </location>
</feature>
<dbReference type="InterPro" id="IPR008942">
    <property type="entry name" value="ENTH_VHS"/>
</dbReference>
<evidence type="ECO:0000313" key="7">
    <source>
        <dbReference type="Proteomes" id="UP001175271"/>
    </source>
</evidence>
<dbReference type="Gene3D" id="1.25.40.90">
    <property type="match status" value="1"/>
</dbReference>
<dbReference type="InterPro" id="IPR051485">
    <property type="entry name" value="SR-CTD_assoc_factor"/>
</dbReference>
<dbReference type="InterPro" id="IPR012677">
    <property type="entry name" value="Nucleotide-bd_a/b_plait_sf"/>
</dbReference>
<dbReference type="CDD" id="cd16983">
    <property type="entry name" value="CID_SCAF8_like"/>
    <property type="match status" value="1"/>
</dbReference>
<accession>A0AA39MA54</accession>
<organism evidence="6 7">
    <name type="scientific">Steinernema hermaphroditum</name>
    <dbReference type="NCBI Taxonomy" id="289476"/>
    <lineage>
        <taxon>Eukaryota</taxon>
        <taxon>Metazoa</taxon>
        <taxon>Ecdysozoa</taxon>
        <taxon>Nematoda</taxon>
        <taxon>Chromadorea</taxon>
        <taxon>Rhabditida</taxon>
        <taxon>Tylenchina</taxon>
        <taxon>Panagrolaimomorpha</taxon>
        <taxon>Strongyloidoidea</taxon>
        <taxon>Steinernematidae</taxon>
        <taxon>Steinernema</taxon>
    </lineage>
</organism>
<dbReference type="Gene3D" id="3.30.70.330">
    <property type="match status" value="1"/>
</dbReference>
<keyword evidence="1 2" id="KW-0694">RNA-binding</keyword>
<dbReference type="PROSITE" id="PS51391">
    <property type="entry name" value="CID"/>
    <property type="match status" value="1"/>
</dbReference>
<feature type="region of interest" description="Disordered" evidence="3">
    <location>
        <begin position="389"/>
        <end position="423"/>
    </location>
</feature>
<gene>
    <name evidence="6" type="ORF">QR680_009544</name>
</gene>
<dbReference type="Proteomes" id="UP001175271">
    <property type="component" value="Unassembled WGS sequence"/>
</dbReference>
<protein>
    <recommendedName>
        <fullName evidence="8">CID domain-containing protein</fullName>
    </recommendedName>
</protein>
<dbReference type="PANTHER" id="PTHR23140">
    <property type="entry name" value="RNA PROCESSING PROTEIN LD23810P"/>
    <property type="match status" value="1"/>
</dbReference>
<dbReference type="SMART" id="SM00360">
    <property type="entry name" value="RRM"/>
    <property type="match status" value="1"/>
</dbReference>
<comment type="caution">
    <text evidence="6">The sequence shown here is derived from an EMBL/GenBank/DDBJ whole genome shotgun (WGS) entry which is preliminary data.</text>
</comment>
<feature type="region of interest" description="Disordered" evidence="3">
    <location>
        <begin position="161"/>
        <end position="194"/>
    </location>
</feature>
<dbReference type="GO" id="GO:0005634">
    <property type="term" value="C:nucleus"/>
    <property type="evidence" value="ECO:0007669"/>
    <property type="project" value="TreeGrafter"/>
</dbReference>
<sequence>MDEDIVKAFSSEVASLVEMKPPVSKAKIVEVTRVAMRAVKFYKHVVAITEKFCSKCKPEYKIPGLYIIDSIVRQSQHQYASRDVFGPRFAKNMKATIQSLLSCSSSDKLKIVRVLNLWKSGKVFDDILVSDLLIFCSEHGIETDVQAVEIKVKGQKANMDIYSAPNSRKRRKEEDENESESPLPPTVPPVPELTVPSSIVPENGVSEQEFLDLIRSVNLDLGGVFSSNMKLLKSAHRLVNDKLVKQRELDTNSHGSIQKLLTREFDYSDEDSGDEGVHRPVVKEQPTQLTREEVVRIAGRILDQEEIKSEVKRMAERNIQEVNGQFIAPTQLPPAMPEQFSIPFPSGMAVPPPTVDIPPQAVIDSGYPAPVPPPAHTALPGSSAFSLPPPAFGLFGQNDRDDRRKRPRSRSPPHVSDISRSEVDREAELERRKLYLPPRTKPGHMLIGSRTIWLGKLPANTGENGIRAVLSEIGEPLRIDILPMRACAYVTMKDRKTAAKIVDKLKNSLQISKKYVKLDWAPGQMVKDRFKHHWDGDFGVTQIPYDEIPVDIESILDGVYVELDSLPEHLKGKFNENGEKRSGGGAVALPLPSLAQTMLVPQLPTVYPAPQFPFSLPPTPQGLQFLPPTFQLPPIVAVPEDMQNQAHAVVAATAAPMLPPAGPLPPSSGMHHSVLPGNGSFHPNAPFEPRDGRGMHSSRGGYRHQFFGNNHRGGRPFHNRPPPPHRFPPQQDFNRDRPAAYARSPPGEGRRAEGGERRRSRLFQSEQPRDVEYRSGTPPGHSSEHCWKYMLTFSHAAQVRSKIPQRIRASAERWYQGNTKVHSALGSMCRWPSGLASVAAKAATTSSTSTYRITYPVHFCL</sequence>
<dbReference type="SUPFAM" id="SSF54928">
    <property type="entry name" value="RNA-binding domain, RBD"/>
    <property type="match status" value="1"/>
</dbReference>
<reference evidence="6" key="1">
    <citation type="submission" date="2023-06" db="EMBL/GenBank/DDBJ databases">
        <title>Genomic analysis of the entomopathogenic nematode Steinernema hermaphroditum.</title>
        <authorList>
            <person name="Schwarz E.M."/>
            <person name="Heppert J.K."/>
            <person name="Baniya A."/>
            <person name="Schwartz H.T."/>
            <person name="Tan C.-H."/>
            <person name="Antoshechkin I."/>
            <person name="Sternberg P.W."/>
            <person name="Goodrich-Blair H."/>
            <person name="Dillman A.R."/>
        </authorList>
    </citation>
    <scope>NUCLEOTIDE SEQUENCE</scope>
    <source>
        <strain evidence="6">PS9179</strain>
        <tissue evidence="6">Whole animal</tissue>
    </source>
</reference>
<evidence type="ECO:0000313" key="6">
    <source>
        <dbReference type="EMBL" id="KAK0426125.1"/>
    </source>
</evidence>
<feature type="compositionally biased region" description="Pro residues" evidence="3">
    <location>
        <begin position="182"/>
        <end position="191"/>
    </location>
</feature>
<dbReference type="InterPro" id="IPR035979">
    <property type="entry name" value="RBD_domain_sf"/>
</dbReference>
<dbReference type="InterPro" id="IPR000504">
    <property type="entry name" value="RRM_dom"/>
</dbReference>
<dbReference type="InterPro" id="IPR006569">
    <property type="entry name" value="CID_dom"/>
</dbReference>
<name>A0AA39MA54_9BILA</name>
<evidence type="ECO:0000256" key="2">
    <source>
        <dbReference type="PROSITE-ProRule" id="PRU00176"/>
    </source>
</evidence>
<dbReference type="GO" id="GO:0003723">
    <property type="term" value="F:RNA binding"/>
    <property type="evidence" value="ECO:0007669"/>
    <property type="project" value="UniProtKB-UniRule"/>
</dbReference>
<evidence type="ECO:0000256" key="3">
    <source>
        <dbReference type="SAM" id="MobiDB-lite"/>
    </source>
</evidence>
<keyword evidence="7" id="KW-1185">Reference proteome</keyword>
<dbReference type="Pfam" id="PF04818">
    <property type="entry name" value="CID"/>
    <property type="match status" value="1"/>
</dbReference>
<proteinExistence type="predicted"/>
<feature type="domain" description="CID" evidence="5">
    <location>
        <begin position="1"/>
        <end position="140"/>
    </location>
</feature>
<evidence type="ECO:0000256" key="1">
    <source>
        <dbReference type="ARBA" id="ARBA00022884"/>
    </source>
</evidence>
<dbReference type="AlphaFoldDB" id="A0AA39MA54"/>
<dbReference type="SMART" id="SM00582">
    <property type="entry name" value="RPR"/>
    <property type="match status" value="1"/>
</dbReference>
<dbReference type="SUPFAM" id="SSF48464">
    <property type="entry name" value="ENTH/VHS domain"/>
    <property type="match status" value="1"/>
</dbReference>
<evidence type="ECO:0008006" key="8">
    <source>
        <dbReference type="Google" id="ProtNLM"/>
    </source>
</evidence>
<dbReference type="PANTHER" id="PTHR23140:SF4">
    <property type="entry name" value="PROTEIN CBR-NRD-1"/>
    <property type="match status" value="1"/>
</dbReference>
<feature type="compositionally biased region" description="Basic and acidic residues" evidence="3">
    <location>
        <begin position="748"/>
        <end position="757"/>
    </location>
</feature>
<dbReference type="PROSITE" id="PS50102">
    <property type="entry name" value="RRM"/>
    <property type="match status" value="1"/>
</dbReference>
<evidence type="ECO:0000259" key="4">
    <source>
        <dbReference type="PROSITE" id="PS50102"/>
    </source>
</evidence>
<evidence type="ECO:0000259" key="5">
    <source>
        <dbReference type="PROSITE" id="PS51391"/>
    </source>
</evidence>
<dbReference type="EMBL" id="JAUCMV010000001">
    <property type="protein sequence ID" value="KAK0426125.1"/>
    <property type="molecule type" value="Genomic_DNA"/>
</dbReference>
<feature type="region of interest" description="Disordered" evidence="3">
    <location>
        <begin position="679"/>
        <end position="781"/>
    </location>
</feature>